<evidence type="ECO:0000256" key="1">
    <source>
        <dbReference type="ARBA" id="ARBA00004141"/>
    </source>
</evidence>
<feature type="repeat" description="ANK" evidence="7">
    <location>
        <begin position="121"/>
        <end position="153"/>
    </location>
</feature>
<comment type="subcellular location">
    <subcellularLocation>
        <location evidence="1">Membrane</location>
        <topology evidence="1">Multi-pass membrane protein</topology>
    </subcellularLocation>
</comment>
<evidence type="ECO:0000256" key="3">
    <source>
        <dbReference type="ARBA" id="ARBA00022737"/>
    </source>
</evidence>
<accession>A0A9Q1KJC7</accession>
<dbReference type="InterPro" id="IPR026961">
    <property type="entry name" value="PGG_dom"/>
</dbReference>
<dbReference type="SUPFAM" id="SSF48403">
    <property type="entry name" value="Ankyrin repeat"/>
    <property type="match status" value="1"/>
</dbReference>
<name>A0A9Q1KJC7_9CARY</name>
<dbReference type="PROSITE" id="PS50088">
    <property type="entry name" value="ANK_REPEAT"/>
    <property type="match status" value="2"/>
</dbReference>
<dbReference type="Gene3D" id="1.25.40.20">
    <property type="entry name" value="Ankyrin repeat-containing domain"/>
    <property type="match status" value="3"/>
</dbReference>
<evidence type="ECO:0000313" key="11">
    <source>
        <dbReference type="Proteomes" id="UP001153076"/>
    </source>
</evidence>
<keyword evidence="11" id="KW-1185">Reference proteome</keyword>
<comment type="caution">
    <text evidence="10">The sequence shown here is derived from an EMBL/GenBank/DDBJ whole genome shotgun (WGS) entry which is preliminary data.</text>
</comment>
<sequence length="772" mass="87123">MDMEAIIRERGQREKEKETDRERERYISAAMEAELKLNNTQPPPPEIRGSMMHWSLLQAAMNGDTNVLAYVNNFCINDYFLSKTSPEQENIIHIAVKSRQLRFIKEALDIFPTLIHDQDMDGNTPLHVAACQGENNIISLLISHLRNHNCSSATNNNGEDDDCRGVLAMNVQGNTPFHVAIENRKVEAAVVFCRECAEDQLERLFHTTNHDARTPLHLSNQSNLWGHQLSIRNTNVGSVQAHTLDVVKNLKEMMMRTKRVAKEQALVERKMDDILYKAAVTMDLEVFHGVRRRDGDIEGGSIVRPDNAYFLAQTANGSNIIHIALQQGKREGVRFIEEALDRFPSLIFQADSYGDTPIHLAAKSDNPVSKAFLKRFSRVYIQIREQHKQGVLAQPWKAKNSKGNMPIHEALRTNNVYAALVLLRIDFDAASFVNNLGETPLHNVGTVDVDDPLFETMITHHISAAYARDNDGLTPLLRAAKSGRFRIVRALLERCPQSAYMRDPEGKTFLHLLRFEGGDVDEHSADQLFKQMGENLFKLPEADAQRLVLDHEGNTPLHCAIKSGNSIAAEILTRRCLKTEEQSELILSNNDGETVQNLLASHEVPNEVLELIRKRHRNVMYSARSTYGVRRANIKDSAGSLSIIAGLLATITFAAAFQVPGGFDGDSGSPVLFPELDIKYWGSDSLNKLGSLIGIPLKTDETTKEKTMLNYARMLTDIPREGTFPDYVEFVNEYDILVRQKVEFGWKPTKCTHCNLGHEEEECRKKLNIRRE</sequence>
<dbReference type="PROSITE" id="PS50297">
    <property type="entry name" value="ANK_REP_REGION"/>
    <property type="match status" value="2"/>
</dbReference>
<protein>
    <recommendedName>
        <fullName evidence="9">PGG domain-containing protein</fullName>
    </recommendedName>
</protein>
<dbReference type="SMART" id="SM00248">
    <property type="entry name" value="ANK"/>
    <property type="match status" value="8"/>
</dbReference>
<dbReference type="Proteomes" id="UP001153076">
    <property type="component" value="Unassembled WGS sequence"/>
</dbReference>
<evidence type="ECO:0000256" key="2">
    <source>
        <dbReference type="ARBA" id="ARBA00022692"/>
    </source>
</evidence>
<dbReference type="OrthoDB" id="303876at2759"/>
<evidence type="ECO:0000256" key="6">
    <source>
        <dbReference type="ARBA" id="ARBA00023136"/>
    </source>
</evidence>
<keyword evidence="5 7" id="KW-0040">ANK repeat</keyword>
<evidence type="ECO:0000259" key="9">
    <source>
        <dbReference type="Pfam" id="PF13962"/>
    </source>
</evidence>
<dbReference type="Pfam" id="PF00023">
    <property type="entry name" value="Ank"/>
    <property type="match status" value="1"/>
</dbReference>
<evidence type="ECO:0000256" key="7">
    <source>
        <dbReference type="PROSITE-ProRule" id="PRU00023"/>
    </source>
</evidence>
<organism evidence="10 11">
    <name type="scientific">Carnegiea gigantea</name>
    <dbReference type="NCBI Taxonomy" id="171969"/>
    <lineage>
        <taxon>Eukaryota</taxon>
        <taxon>Viridiplantae</taxon>
        <taxon>Streptophyta</taxon>
        <taxon>Embryophyta</taxon>
        <taxon>Tracheophyta</taxon>
        <taxon>Spermatophyta</taxon>
        <taxon>Magnoliopsida</taxon>
        <taxon>eudicotyledons</taxon>
        <taxon>Gunneridae</taxon>
        <taxon>Pentapetalae</taxon>
        <taxon>Caryophyllales</taxon>
        <taxon>Cactineae</taxon>
        <taxon>Cactaceae</taxon>
        <taxon>Cactoideae</taxon>
        <taxon>Echinocereeae</taxon>
        <taxon>Carnegiea</taxon>
    </lineage>
</organism>
<gene>
    <name evidence="10" type="ORF">Cgig2_029667</name>
</gene>
<keyword evidence="4" id="KW-1133">Transmembrane helix</keyword>
<dbReference type="GO" id="GO:0005886">
    <property type="term" value="C:plasma membrane"/>
    <property type="evidence" value="ECO:0007669"/>
    <property type="project" value="TreeGrafter"/>
</dbReference>
<evidence type="ECO:0000256" key="5">
    <source>
        <dbReference type="ARBA" id="ARBA00023043"/>
    </source>
</evidence>
<dbReference type="EMBL" id="JAKOGI010000113">
    <property type="protein sequence ID" value="KAJ8443762.1"/>
    <property type="molecule type" value="Genomic_DNA"/>
</dbReference>
<keyword evidence="2" id="KW-0812">Transmembrane</keyword>
<dbReference type="PANTHER" id="PTHR24186">
    <property type="entry name" value="PROTEIN PHOSPHATASE 1 REGULATORY SUBUNIT"/>
    <property type="match status" value="1"/>
</dbReference>
<proteinExistence type="predicted"/>
<feature type="domain" description="PGG" evidence="9">
    <location>
        <begin position="633"/>
        <end position="672"/>
    </location>
</feature>
<keyword evidence="3" id="KW-0677">Repeat</keyword>
<dbReference type="Pfam" id="PF13962">
    <property type="entry name" value="PGG"/>
    <property type="match status" value="1"/>
</dbReference>
<feature type="region of interest" description="Disordered" evidence="8">
    <location>
        <begin position="1"/>
        <end position="22"/>
    </location>
</feature>
<evidence type="ECO:0000313" key="10">
    <source>
        <dbReference type="EMBL" id="KAJ8443762.1"/>
    </source>
</evidence>
<keyword evidence="6" id="KW-0472">Membrane</keyword>
<dbReference type="InterPro" id="IPR002110">
    <property type="entry name" value="Ankyrin_rpt"/>
</dbReference>
<dbReference type="InterPro" id="IPR036770">
    <property type="entry name" value="Ankyrin_rpt-contain_sf"/>
</dbReference>
<dbReference type="Pfam" id="PF12796">
    <property type="entry name" value="Ank_2"/>
    <property type="match status" value="1"/>
</dbReference>
<dbReference type="PANTHER" id="PTHR24186:SF50">
    <property type="entry name" value="ANKYRIN REPEAT-CONTAINING PROTEIN ITN1-LIKE ISOFORM X1"/>
    <property type="match status" value="1"/>
</dbReference>
<feature type="repeat" description="ANK" evidence="7">
    <location>
        <begin position="471"/>
        <end position="494"/>
    </location>
</feature>
<reference evidence="10" key="1">
    <citation type="submission" date="2022-04" db="EMBL/GenBank/DDBJ databases">
        <title>Carnegiea gigantea Genome sequencing and assembly v2.</title>
        <authorList>
            <person name="Copetti D."/>
            <person name="Sanderson M.J."/>
            <person name="Burquez A."/>
            <person name="Wojciechowski M.F."/>
        </authorList>
    </citation>
    <scope>NUCLEOTIDE SEQUENCE</scope>
    <source>
        <strain evidence="10">SGP5-SGP5p</strain>
        <tissue evidence="10">Aerial part</tissue>
    </source>
</reference>
<dbReference type="AlphaFoldDB" id="A0A9Q1KJC7"/>
<evidence type="ECO:0000256" key="8">
    <source>
        <dbReference type="SAM" id="MobiDB-lite"/>
    </source>
</evidence>
<evidence type="ECO:0000256" key="4">
    <source>
        <dbReference type="ARBA" id="ARBA00022989"/>
    </source>
</evidence>